<evidence type="ECO:0000259" key="1">
    <source>
        <dbReference type="Pfam" id="PF24696"/>
    </source>
</evidence>
<sequence>MTIETTEARTVIEVVDPTADKINAGANSLAPRLDTLNGKVLGLLSNSKPNAEVALQAVAAEIAATYPEVEIRLYQGSIRFEKELLDRAIEESDALLGATADCGACTSWLIHDGARAEKAGVPQVTIVARGFETDTDTSAKVFGVPDLQYVVVPRVFTALTAEQAAEQTIGTADEIIRLLTTSPVGAEAAELAEGKQDTYTFTGAGPVEALQAFNEYFLDHDFGDGLPLVPPTRERVEAIIAAQSQARDELILTVPPVHGHATLEKIAVNAAMAGVLPQELPVVIAALKAIADCPPPMNLSVLMSTGAFAPVVMVNGPIVERLGINSVRSVLGPGSKNRVGIRIGRAIGLVLRNLGLWIPGRMDLDTIGTVRKNIQVFGENEAESPWEPYNVTQGFRPDEDTVTVLHSVGEWDLGSNHGGVDVRLRSLAARTPTLTQVGFMTKTLGGLTGAEDGVFYLIPPETAKRFSDAGLSKDAVKRYFLHNVRRPIADIIAPFEDFHARGLIKPEWEWLFQLSREEQRSQTIQAFLDPSTIQIAVAGHGTPKEFVFGTMTTPITRKIAALG</sequence>
<dbReference type="RefSeq" id="WP_387402869.1">
    <property type="nucleotide sequence ID" value="NZ_JBIAQY010000002.1"/>
</dbReference>
<proteinExistence type="predicted"/>
<organism evidence="2 3">
    <name type="scientific">Nocardia jiangxiensis</name>
    <dbReference type="NCBI Taxonomy" id="282685"/>
    <lineage>
        <taxon>Bacteria</taxon>
        <taxon>Bacillati</taxon>
        <taxon>Actinomycetota</taxon>
        <taxon>Actinomycetes</taxon>
        <taxon>Mycobacteriales</taxon>
        <taxon>Nocardiaceae</taxon>
        <taxon>Nocardia</taxon>
    </lineage>
</organism>
<reference evidence="2 3" key="1">
    <citation type="submission" date="2024-10" db="EMBL/GenBank/DDBJ databases">
        <title>The Natural Products Discovery Center: Release of the First 8490 Sequenced Strains for Exploring Actinobacteria Biosynthetic Diversity.</title>
        <authorList>
            <person name="Kalkreuter E."/>
            <person name="Kautsar S.A."/>
            <person name="Yang D."/>
            <person name="Bader C.D."/>
            <person name="Teijaro C.N."/>
            <person name="Fluegel L."/>
            <person name="Davis C.M."/>
            <person name="Simpson J.R."/>
            <person name="Lauterbach L."/>
            <person name="Steele A.D."/>
            <person name="Gui C."/>
            <person name="Meng S."/>
            <person name="Li G."/>
            <person name="Viehrig K."/>
            <person name="Ye F."/>
            <person name="Su P."/>
            <person name="Kiefer A.F."/>
            <person name="Nichols A."/>
            <person name="Cepeda A.J."/>
            <person name="Yan W."/>
            <person name="Fan B."/>
            <person name="Jiang Y."/>
            <person name="Adhikari A."/>
            <person name="Zheng C.-J."/>
            <person name="Schuster L."/>
            <person name="Cowan T.M."/>
            <person name="Smanski M.J."/>
            <person name="Chevrette M.G."/>
            <person name="De Carvalho L.P.S."/>
            <person name="Shen B."/>
        </authorList>
    </citation>
    <scope>NUCLEOTIDE SEQUENCE [LARGE SCALE GENOMIC DNA]</scope>
    <source>
        <strain evidence="2 3">NPDC002593</strain>
    </source>
</reference>
<dbReference type="Pfam" id="PF24696">
    <property type="entry name" value="UGSC"/>
    <property type="match status" value="1"/>
</dbReference>
<name>A0ABW6RU96_9NOCA</name>
<gene>
    <name evidence="2" type="ORF">ACFYXQ_07330</name>
</gene>
<evidence type="ECO:0000313" key="3">
    <source>
        <dbReference type="Proteomes" id="UP001601992"/>
    </source>
</evidence>
<feature type="domain" description="UGSC-like" evidence="1">
    <location>
        <begin position="13"/>
        <end position="180"/>
    </location>
</feature>
<protein>
    <recommendedName>
        <fullName evidence="1">UGSC-like domain-containing protein</fullName>
    </recommendedName>
</protein>
<dbReference type="Proteomes" id="UP001601992">
    <property type="component" value="Unassembled WGS sequence"/>
</dbReference>
<comment type="caution">
    <text evidence="2">The sequence shown here is derived from an EMBL/GenBank/DDBJ whole genome shotgun (WGS) entry which is preliminary data.</text>
</comment>
<accession>A0ABW6RU96</accession>
<dbReference type="EMBL" id="JBIAQY010000002">
    <property type="protein sequence ID" value="MFF3567582.1"/>
    <property type="molecule type" value="Genomic_DNA"/>
</dbReference>
<evidence type="ECO:0000313" key="2">
    <source>
        <dbReference type="EMBL" id="MFF3567582.1"/>
    </source>
</evidence>
<keyword evidence="3" id="KW-1185">Reference proteome</keyword>
<dbReference type="InterPro" id="IPR057767">
    <property type="entry name" value="UGSC-like_dom"/>
</dbReference>